<name>A0A2N3IRK9_AERSO</name>
<protein>
    <submittedName>
        <fullName evidence="2">Uncharacterized protein</fullName>
    </submittedName>
</protein>
<feature type="transmembrane region" description="Helical" evidence="1">
    <location>
        <begin position="141"/>
        <end position="160"/>
    </location>
</feature>
<keyword evidence="1" id="KW-1133">Transmembrane helix</keyword>
<evidence type="ECO:0000256" key="1">
    <source>
        <dbReference type="SAM" id="Phobius"/>
    </source>
</evidence>
<feature type="transmembrane region" description="Helical" evidence="1">
    <location>
        <begin position="55"/>
        <end position="81"/>
    </location>
</feature>
<proteinExistence type="predicted"/>
<evidence type="ECO:0000313" key="2">
    <source>
        <dbReference type="EMBL" id="PKQ74335.1"/>
    </source>
</evidence>
<evidence type="ECO:0000313" key="3">
    <source>
        <dbReference type="Proteomes" id="UP000233526"/>
    </source>
</evidence>
<feature type="transmembrane region" description="Helical" evidence="1">
    <location>
        <begin position="102"/>
        <end position="121"/>
    </location>
</feature>
<accession>A0A2N3IRK9</accession>
<dbReference type="AlphaFoldDB" id="A0A2N3IRK9"/>
<dbReference type="EMBL" id="LJZX01000056">
    <property type="protein sequence ID" value="PKQ74335.1"/>
    <property type="molecule type" value="Genomic_DNA"/>
</dbReference>
<organism evidence="2 3">
    <name type="scientific">Aeromonas sobria</name>
    <dbReference type="NCBI Taxonomy" id="646"/>
    <lineage>
        <taxon>Bacteria</taxon>
        <taxon>Pseudomonadati</taxon>
        <taxon>Pseudomonadota</taxon>
        <taxon>Gammaproteobacteria</taxon>
        <taxon>Aeromonadales</taxon>
        <taxon>Aeromonadaceae</taxon>
        <taxon>Aeromonas</taxon>
    </lineage>
</organism>
<keyword evidence="1" id="KW-0812">Transmembrane</keyword>
<reference evidence="2 3" key="1">
    <citation type="journal article" date="2017" name="Front. Microbiol.">
        <title>Strong Genomic and Phenotypic Heterogeneity in the Aeromonas sobria Species Complex.</title>
        <authorList>
            <person name="Gauthier J."/>
            <person name="Vincent A.T."/>
            <person name="Charette S.J."/>
            <person name="Derome N."/>
        </authorList>
    </citation>
    <scope>NUCLEOTIDE SEQUENCE [LARGE SCALE GENOMIC DNA]</scope>
    <source>
        <strain evidence="2 3">JF2635</strain>
    </source>
</reference>
<sequence>MSINRVMRYWVYKLLMHQPLSLMLLFAYGVILESSAFQLTMSLLTLSPYAFQNTWAAWLLLGLMTWPCALFLSLPITMAFLRWLQSPSRRGKTRIPRLIVGPMLNGFVVSYAAFHLAAFMTPLADSGLSAQDWQLIRPTSLLLAGLSAGLVMMKPCQHLWHTMQRMCSMR</sequence>
<comment type="caution">
    <text evidence="2">The sequence shown here is derived from an EMBL/GenBank/DDBJ whole genome shotgun (WGS) entry which is preliminary data.</text>
</comment>
<gene>
    <name evidence="2" type="ORF">AOX56_05530</name>
</gene>
<dbReference type="Proteomes" id="UP000233526">
    <property type="component" value="Unassembled WGS sequence"/>
</dbReference>
<keyword evidence="1" id="KW-0472">Membrane</keyword>